<name>A0A5B0SJI1_PUCGR</name>
<dbReference type="EMBL" id="VDEP01000009">
    <property type="protein sequence ID" value="KAA1137313.1"/>
    <property type="molecule type" value="Genomic_DNA"/>
</dbReference>
<evidence type="ECO:0000313" key="4">
    <source>
        <dbReference type="Proteomes" id="UP000324748"/>
    </source>
</evidence>
<gene>
    <name evidence="2" type="ORF">PGT21_022491</name>
    <name evidence="3" type="ORF">PGTUg99_003760</name>
</gene>
<evidence type="ECO:0000313" key="3">
    <source>
        <dbReference type="EMBL" id="KAA1137313.1"/>
    </source>
</evidence>
<evidence type="ECO:0000313" key="5">
    <source>
        <dbReference type="Proteomes" id="UP000325313"/>
    </source>
</evidence>
<evidence type="ECO:0000256" key="1">
    <source>
        <dbReference type="SAM" id="MobiDB-lite"/>
    </source>
</evidence>
<keyword evidence="4" id="KW-1185">Reference proteome</keyword>
<reference evidence="4 5" key="1">
    <citation type="submission" date="2019-05" db="EMBL/GenBank/DDBJ databases">
        <title>Emergence of the Ug99 lineage of the wheat stem rust pathogen through somatic hybridization.</title>
        <authorList>
            <person name="Li F."/>
            <person name="Upadhyaya N.M."/>
            <person name="Sperschneider J."/>
            <person name="Matny O."/>
            <person name="Nguyen-Phuc H."/>
            <person name="Mago R."/>
            <person name="Raley C."/>
            <person name="Miller M.E."/>
            <person name="Silverstein K.A.T."/>
            <person name="Henningsen E."/>
            <person name="Hirsch C.D."/>
            <person name="Visser B."/>
            <person name="Pretorius Z.A."/>
            <person name="Steffenson B.J."/>
            <person name="Schwessinger B."/>
            <person name="Dodds P.N."/>
            <person name="Figueroa M."/>
        </authorList>
    </citation>
    <scope>NUCLEOTIDE SEQUENCE [LARGE SCALE GENOMIC DNA]</scope>
    <source>
        <strain evidence="2">21-0</strain>
        <strain evidence="3 5">Ug99</strain>
    </source>
</reference>
<accession>A0A5B0SJI1</accession>
<protein>
    <submittedName>
        <fullName evidence="3">Uncharacterized protein</fullName>
    </submittedName>
</protein>
<organism evidence="3 5">
    <name type="scientific">Puccinia graminis f. sp. tritici</name>
    <dbReference type="NCBI Taxonomy" id="56615"/>
    <lineage>
        <taxon>Eukaryota</taxon>
        <taxon>Fungi</taxon>
        <taxon>Dikarya</taxon>
        <taxon>Basidiomycota</taxon>
        <taxon>Pucciniomycotina</taxon>
        <taxon>Pucciniomycetes</taxon>
        <taxon>Pucciniales</taxon>
        <taxon>Pucciniaceae</taxon>
        <taxon>Puccinia</taxon>
    </lineage>
</organism>
<dbReference type="AlphaFoldDB" id="A0A5B0SJI1"/>
<feature type="compositionally biased region" description="Polar residues" evidence="1">
    <location>
        <begin position="100"/>
        <end position="114"/>
    </location>
</feature>
<sequence length="114" mass="12762">MDSDEILPVETAQALDLLEKHGRALKYKPYREQIQEESNKDLHVDTKSKFIALEEMVSRDLGFGTTVSHPRIWLLRTQNNGAAQKNHGTPPVSKLHAQGQFPSRTSSSRAKGPV</sequence>
<dbReference type="Proteomes" id="UP000325313">
    <property type="component" value="Unassembled WGS sequence"/>
</dbReference>
<dbReference type="EMBL" id="VSWC01000184">
    <property type="protein sequence ID" value="KAA1067946.1"/>
    <property type="molecule type" value="Genomic_DNA"/>
</dbReference>
<comment type="caution">
    <text evidence="3">The sequence shown here is derived from an EMBL/GenBank/DDBJ whole genome shotgun (WGS) entry which is preliminary data.</text>
</comment>
<proteinExistence type="predicted"/>
<feature type="region of interest" description="Disordered" evidence="1">
    <location>
        <begin position="79"/>
        <end position="114"/>
    </location>
</feature>
<dbReference type="Proteomes" id="UP000324748">
    <property type="component" value="Unassembled WGS sequence"/>
</dbReference>
<evidence type="ECO:0000313" key="2">
    <source>
        <dbReference type="EMBL" id="KAA1067946.1"/>
    </source>
</evidence>
<dbReference type="OrthoDB" id="2495963at2759"/>